<reference evidence="4" key="1">
    <citation type="submission" date="2012-12" db="EMBL/GenBank/DDBJ databases">
        <authorList>
            <person name="Hellsten U."/>
            <person name="Grimwood J."/>
            <person name="Chapman J.A."/>
            <person name="Shapiro H."/>
            <person name="Aerts A."/>
            <person name="Otillar R.P."/>
            <person name="Terry A.Y."/>
            <person name="Boore J.L."/>
            <person name="Simakov O."/>
            <person name="Marletaz F."/>
            <person name="Cho S.-J."/>
            <person name="Edsinger-Gonzales E."/>
            <person name="Havlak P."/>
            <person name="Kuo D.-H."/>
            <person name="Larsson T."/>
            <person name="Lv J."/>
            <person name="Arendt D."/>
            <person name="Savage R."/>
            <person name="Osoegawa K."/>
            <person name="de Jong P."/>
            <person name="Lindberg D.R."/>
            <person name="Seaver E.C."/>
            <person name="Weisblat D.A."/>
            <person name="Putnam N.H."/>
            <person name="Grigoriev I.V."/>
            <person name="Rokhsar D.S."/>
        </authorList>
    </citation>
    <scope>NUCLEOTIDE SEQUENCE</scope>
</reference>
<gene>
    <name evidence="3" type="primary">20198982</name>
    <name evidence="2" type="ORF">HELRODRAFT_160974</name>
</gene>
<dbReference type="KEGG" id="hro:HELRODRAFT_160974"/>
<reference evidence="3" key="3">
    <citation type="submission" date="2015-06" db="UniProtKB">
        <authorList>
            <consortium name="EnsemblMetazoa"/>
        </authorList>
    </citation>
    <scope>IDENTIFICATION</scope>
</reference>
<organism evidence="3 4">
    <name type="scientific">Helobdella robusta</name>
    <name type="common">Californian leech</name>
    <dbReference type="NCBI Taxonomy" id="6412"/>
    <lineage>
        <taxon>Eukaryota</taxon>
        <taxon>Metazoa</taxon>
        <taxon>Spiralia</taxon>
        <taxon>Lophotrochozoa</taxon>
        <taxon>Annelida</taxon>
        <taxon>Clitellata</taxon>
        <taxon>Hirudinea</taxon>
        <taxon>Rhynchobdellida</taxon>
        <taxon>Glossiphoniidae</taxon>
        <taxon>Helobdella</taxon>
    </lineage>
</organism>
<feature type="region of interest" description="Disordered" evidence="1">
    <location>
        <begin position="1"/>
        <end position="21"/>
    </location>
</feature>
<dbReference type="CTD" id="20198982"/>
<dbReference type="HOGENOM" id="CLU_1205923_0_0_1"/>
<dbReference type="InParanoid" id="T1EQY2"/>
<sequence length="230" mass="26123">MTITSTLSHQNDGAEQNTRAQIDSASLSKRINTRCSRTTPLLNALSYIGKKKKIMEGDVCHKSQENKRTINQQLINLGIFIRHTETKVLNPLFTHSTSTLFHINPFKMNDTSLRTNTEQSLETDPSPLANNHVSNSSSTHIYIYPRLSHQRTTSFNVVPMYAYAWSMSMWTIDKSKNSQKERHAVAMASTTPEYVTVLPTLHSESSHLLVGYYLIVVSLLKMFNLLELFC</sequence>
<dbReference type="AlphaFoldDB" id="T1EQY2"/>
<evidence type="ECO:0000313" key="4">
    <source>
        <dbReference type="Proteomes" id="UP000015101"/>
    </source>
</evidence>
<evidence type="ECO:0000256" key="1">
    <source>
        <dbReference type="SAM" id="MobiDB-lite"/>
    </source>
</evidence>
<dbReference type="EMBL" id="AMQM01000727">
    <property type="status" value="NOT_ANNOTATED_CDS"/>
    <property type="molecule type" value="Genomic_DNA"/>
</dbReference>
<dbReference type="GeneID" id="20198982"/>
<dbReference type="EMBL" id="KB096742">
    <property type="protein sequence ID" value="ESO01807.1"/>
    <property type="molecule type" value="Genomic_DNA"/>
</dbReference>
<dbReference type="EMBL" id="AMQM01000726">
    <property type="status" value="NOT_ANNOTATED_CDS"/>
    <property type="molecule type" value="Genomic_DNA"/>
</dbReference>
<protein>
    <submittedName>
        <fullName evidence="2 3">Uncharacterized protein</fullName>
    </submittedName>
</protein>
<dbReference type="EnsemblMetazoa" id="HelroT160974">
    <property type="protein sequence ID" value="HelroP160974"/>
    <property type="gene ID" value="HelroG160974"/>
</dbReference>
<evidence type="ECO:0000313" key="2">
    <source>
        <dbReference type="EMBL" id="ESO01807.1"/>
    </source>
</evidence>
<evidence type="ECO:0000313" key="3">
    <source>
        <dbReference type="EnsemblMetazoa" id="HelroP160974"/>
    </source>
</evidence>
<dbReference type="Proteomes" id="UP000015101">
    <property type="component" value="Unassembled WGS sequence"/>
</dbReference>
<accession>T1EQY2</accession>
<proteinExistence type="predicted"/>
<name>T1EQY2_HELRO</name>
<reference evidence="2 4" key="2">
    <citation type="journal article" date="2013" name="Nature">
        <title>Insights into bilaterian evolution from three spiralian genomes.</title>
        <authorList>
            <person name="Simakov O."/>
            <person name="Marletaz F."/>
            <person name="Cho S.J."/>
            <person name="Edsinger-Gonzales E."/>
            <person name="Havlak P."/>
            <person name="Hellsten U."/>
            <person name="Kuo D.H."/>
            <person name="Larsson T."/>
            <person name="Lv J."/>
            <person name="Arendt D."/>
            <person name="Savage R."/>
            <person name="Osoegawa K."/>
            <person name="de Jong P."/>
            <person name="Grimwood J."/>
            <person name="Chapman J.A."/>
            <person name="Shapiro H."/>
            <person name="Aerts A."/>
            <person name="Otillar R.P."/>
            <person name="Terry A.Y."/>
            <person name="Boore J.L."/>
            <person name="Grigoriev I.V."/>
            <person name="Lindberg D.R."/>
            <person name="Seaver E.C."/>
            <person name="Weisblat D.A."/>
            <person name="Putnam N.H."/>
            <person name="Rokhsar D.S."/>
        </authorList>
    </citation>
    <scope>NUCLEOTIDE SEQUENCE</scope>
</reference>
<keyword evidence="4" id="KW-1185">Reference proteome</keyword>
<dbReference type="RefSeq" id="XP_009019215.1">
    <property type="nucleotide sequence ID" value="XM_009020967.1"/>
</dbReference>